<feature type="compositionally biased region" description="Polar residues" evidence="1">
    <location>
        <begin position="1"/>
        <end position="10"/>
    </location>
</feature>
<evidence type="ECO:0000313" key="3">
    <source>
        <dbReference type="EMBL" id="MQS11035.1"/>
    </source>
</evidence>
<dbReference type="EMBL" id="WBOF01000001">
    <property type="protein sequence ID" value="MQS11035.1"/>
    <property type="molecule type" value="Genomic_DNA"/>
</dbReference>
<name>A0A6N7KJW1_9ACTN</name>
<feature type="region of interest" description="Disordered" evidence="1">
    <location>
        <begin position="78"/>
        <end position="141"/>
    </location>
</feature>
<dbReference type="Proteomes" id="UP000450000">
    <property type="component" value="Unassembled WGS sequence"/>
</dbReference>
<keyword evidence="2" id="KW-1133">Transmembrane helix</keyword>
<feature type="compositionally biased region" description="Basic and acidic residues" evidence="1">
    <location>
        <begin position="121"/>
        <end position="131"/>
    </location>
</feature>
<proteinExistence type="predicted"/>
<feature type="transmembrane region" description="Helical" evidence="2">
    <location>
        <begin position="42"/>
        <end position="62"/>
    </location>
</feature>
<reference evidence="3 4" key="1">
    <citation type="submission" date="2019-09" db="EMBL/GenBank/DDBJ databases">
        <title>Genome Sequences of Streptomyces kaniharaensis ATCC 21070.</title>
        <authorList>
            <person name="Zhu W."/>
            <person name="De Crecy-Lagard V."/>
            <person name="Richards N.G."/>
        </authorList>
    </citation>
    <scope>NUCLEOTIDE SEQUENCE [LARGE SCALE GENOMIC DNA]</scope>
    <source>
        <strain evidence="3 4">SF-557</strain>
    </source>
</reference>
<organism evidence="3 4">
    <name type="scientific">Streptomyces kaniharaensis</name>
    <dbReference type="NCBI Taxonomy" id="212423"/>
    <lineage>
        <taxon>Bacteria</taxon>
        <taxon>Bacillati</taxon>
        <taxon>Actinomycetota</taxon>
        <taxon>Actinomycetes</taxon>
        <taxon>Kitasatosporales</taxon>
        <taxon>Streptomycetaceae</taxon>
        <taxon>Streptomyces</taxon>
    </lineage>
</organism>
<feature type="compositionally biased region" description="Basic and acidic residues" evidence="1">
    <location>
        <begin position="95"/>
        <end position="112"/>
    </location>
</feature>
<evidence type="ECO:0008006" key="5">
    <source>
        <dbReference type="Google" id="ProtNLM"/>
    </source>
</evidence>
<evidence type="ECO:0000256" key="1">
    <source>
        <dbReference type="SAM" id="MobiDB-lite"/>
    </source>
</evidence>
<sequence>MTDSTSSTTPLAEGPEEVQASVPKRRRAARLRAWAGGRERRIAAGVAAVALVGAGGLALAVAHEGHGREHHRAMNWAEDGQGEHGSSDSYGDHGSYGDRGEGHREGGRHQGGEQRGPGSREQGDRGSREEGGLAGRTAPAPLPSVAASTALEKAQGAVPGGRAESLRCTAQQGGSVGWAVVVVGQDGVRHLVTVDGASGELTGNTVVDESGR</sequence>
<feature type="region of interest" description="Disordered" evidence="1">
    <location>
        <begin position="1"/>
        <end position="26"/>
    </location>
</feature>
<keyword evidence="2" id="KW-0472">Membrane</keyword>
<keyword evidence="4" id="KW-1185">Reference proteome</keyword>
<gene>
    <name evidence="3" type="ORF">F7Q99_01735</name>
</gene>
<protein>
    <recommendedName>
        <fullName evidence="5">PepSY domain-containing protein</fullName>
    </recommendedName>
</protein>
<evidence type="ECO:0000313" key="4">
    <source>
        <dbReference type="Proteomes" id="UP000450000"/>
    </source>
</evidence>
<dbReference type="AlphaFoldDB" id="A0A6N7KJW1"/>
<comment type="caution">
    <text evidence="3">The sequence shown here is derived from an EMBL/GenBank/DDBJ whole genome shotgun (WGS) entry which is preliminary data.</text>
</comment>
<keyword evidence="2" id="KW-0812">Transmembrane</keyword>
<accession>A0A6N7KJW1</accession>
<dbReference type="RefSeq" id="WP_153459755.1">
    <property type="nucleotide sequence ID" value="NZ_WBOF01000001.1"/>
</dbReference>
<evidence type="ECO:0000256" key="2">
    <source>
        <dbReference type="SAM" id="Phobius"/>
    </source>
</evidence>